<proteinExistence type="predicted"/>
<reference evidence="1" key="2">
    <citation type="journal article" date="2022" name="New Phytol.">
        <title>Evolutionary transition to the ectomycorrhizal habit in the genomes of a hyperdiverse lineage of mushroom-forming fungi.</title>
        <authorList>
            <person name="Looney B."/>
            <person name="Miyauchi S."/>
            <person name="Morin E."/>
            <person name="Drula E."/>
            <person name="Courty P.E."/>
            <person name="Kohler A."/>
            <person name="Kuo A."/>
            <person name="LaButti K."/>
            <person name="Pangilinan J."/>
            <person name="Lipzen A."/>
            <person name="Riley R."/>
            <person name="Andreopoulos W."/>
            <person name="He G."/>
            <person name="Johnson J."/>
            <person name="Nolan M."/>
            <person name="Tritt A."/>
            <person name="Barry K.W."/>
            <person name="Grigoriev I.V."/>
            <person name="Nagy L.G."/>
            <person name="Hibbett D."/>
            <person name="Henrissat B."/>
            <person name="Matheny P.B."/>
            <person name="Labbe J."/>
            <person name="Martin F.M."/>
        </authorList>
    </citation>
    <scope>NUCLEOTIDE SEQUENCE</scope>
    <source>
        <strain evidence="1">EC-137</strain>
    </source>
</reference>
<protein>
    <submittedName>
        <fullName evidence="1">Uncharacterized protein</fullName>
    </submittedName>
</protein>
<feature type="non-terminal residue" evidence="1">
    <location>
        <position position="134"/>
    </location>
</feature>
<dbReference type="Proteomes" id="UP000814128">
    <property type="component" value="Unassembled WGS sequence"/>
</dbReference>
<evidence type="ECO:0000313" key="1">
    <source>
        <dbReference type="EMBL" id="KAI0032007.1"/>
    </source>
</evidence>
<keyword evidence="2" id="KW-1185">Reference proteome</keyword>
<reference evidence="1" key="1">
    <citation type="submission" date="2021-02" db="EMBL/GenBank/DDBJ databases">
        <authorList>
            <consortium name="DOE Joint Genome Institute"/>
            <person name="Ahrendt S."/>
            <person name="Looney B.P."/>
            <person name="Miyauchi S."/>
            <person name="Morin E."/>
            <person name="Drula E."/>
            <person name="Courty P.E."/>
            <person name="Chicoki N."/>
            <person name="Fauchery L."/>
            <person name="Kohler A."/>
            <person name="Kuo A."/>
            <person name="Labutti K."/>
            <person name="Pangilinan J."/>
            <person name="Lipzen A."/>
            <person name="Riley R."/>
            <person name="Andreopoulos W."/>
            <person name="He G."/>
            <person name="Johnson J."/>
            <person name="Barry K.W."/>
            <person name="Grigoriev I.V."/>
            <person name="Nagy L."/>
            <person name="Hibbett D."/>
            <person name="Henrissat B."/>
            <person name="Matheny P.B."/>
            <person name="Labbe J."/>
            <person name="Martin F."/>
        </authorList>
    </citation>
    <scope>NUCLEOTIDE SEQUENCE</scope>
    <source>
        <strain evidence="1">EC-137</strain>
    </source>
</reference>
<sequence>MLVESWQGDTDGILIFTGLFAATVATFLTQTYQVLSPSSSNIGADIMLQVSQQIAGLANGTQLPAYSSAVFEPPLYAIWVNTLWFLSLFLSLTSALMATLMQQWTRRYLRAVQHRSTPHIRGPMHVLLKLATQR</sequence>
<dbReference type="EMBL" id="MU273560">
    <property type="protein sequence ID" value="KAI0032007.1"/>
    <property type="molecule type" value="Genomic_DNA"/>
</dbReference>
<accession>A0ACB8QK10</accession>
<organism evidence="1 2">
    <name type="scientific">Vararia minispora EC-137</name>
    <dbReference type="NCBI Taxonomy" id="1314806"/>
    <lineage>
        <taxon>Eukaryota</taxon>
        <taxon>Fungi</taxon>
        <taxon>Dikarya</taxon>
        <taxon>Basidiomycota</taxon>
        <taxon>Agaricomycotina</taxon>
        <taxon>Agaricomycetes</taxon>
        <taxon>Russulales</taxon>
        <taxon>Lachnocladiaceae</taxon>
        <taxon>Vararia</taxon>
    </lineage>
</organism>
<comment type="caution">
    <text evidence="1">The sequence shown here is derived from an EMBL/GenBank/DDBJ whole genome shotgun (WGS) entry which is preliminary data.</text>
</comment>
<evidence type="ECO:0000313" key="2">
    <source>
        <dbReference type="Proteomes" id="UP000814128"/>
    </source>
</evidence>
<name>A0ACB8QK10_9AGAM</name>
<gene>
    <name evidence="1" type="ORF">K488DRAFT_50855</name>
</gene>